<keyword evidence="3" id="KW-1185">Reference proteome</keyword>
<dbReference type="PANTHER" id="PTHR43591:SF24">
    <property type="entry name" value="2-METHOXY-6-POLYPRENYL-1,4-BENZOQUINOL METHYLASE, MITOCHONDRIAL"/>
    <property type="match status" value="1"/>
</dbReference>
<dbReference type="AlphaFoldDB" id="A0A934K7I0"/>
<name>A0A934K7I0_9BACT</name>
<gene>
    <name evidence="2" type="ORF">JF922_03645</name>
</gene>
<organism evidence="2 3">
    <name type="scientific">Candidatus Nephthysia bennettiae</name>
    <dbReference type="NCBI Taxonomy" id="3127016"/>
    <lineage>
        <taxon>Bacteria</taxon>
        <taxon>Bacillati</taxon>
        <taxon>Candidatus Dormiibacterota</taxon>
        <taxon>Candidatus Dormibacteria</taxon>
        <taxon>Candidatus Dormibacterales</taxon>
        <taxon>Candidatus Dormibacteraceae</taxon>
        <taxon>Candidatus Nephthysia</taxon>
    </lineage>
</organism>
<protein>
    <submittedName>
        <fullName evidence="2">Methyltransferase domain-containing protein</fullName>
    </submittedName>
</protein>
<dbReference type="EMBL" id="JAEKNR010000040">
    <property type="protein sequence ID" value="MBJ7597165.1"/>
    <property type="molecule type" value="Genomic_DNA"/>
</dbReference>
<evidence type="ECO:0000313" key="2">
    <source>
        <dbReference type="EMBL" id="MBJ7597165.1"/>
    </source>
</evidence>
<evidence type="ECO:0000313" key="3">
    <source>
        <dbReference type="Proteomes" id="UP000612893"/>
    </source>
</evidence>
<dbReference type="SUPFAM" id="SSF53335">
    <property type="entry name" value="S-adenosyl-L-methionine-dependent methyltransferases"/>
    <property type="match status" value="1"/>
</dbReference>
<dbReference type="GO" id="GO:0008757">
    <property type="term" value="F:S-adenosylmethionine-dependent methyltransferase activity"/>
    <property type="evidence" value="ECO:0007669"/>
    <property type="project" value="InterPro"/>
</dbReference>
<proteinExistence type="predicted"/>
<evidence type="ECO:0000259" key="1">
    <source>
        <dbReference type="Pfam" id="PF08241"/>
    </source>
</evidence>
<keyword evidence="2" id="KW-0489">Methyltransferase</keyword>
<dbReference type="InterPro" id="IPR013216">
    <property type="entry name" value="Methyltransf_11"/>
</dbReference>
<dbReference type="GO" id="GO:0032259">
    <property type="term" value="P:methylation"/>
    <property type="evidence" value="ECO:0007669"/>
    <property type="project" value="UniProtKB-KW"/>
</dbReference>
<reference evidence="2" key="1">
    <citation type="submission" date="2020-10" db="EMBL/GenBank/DDBJ databases">
        <title>Ca. Dormibacterota MAGs.</title>
        <authorList>
            <person name="Montgomery K."/>
        </authorList>
    </citation>
    <scope>NUCLEOTIDE SEQUENCE [LARGE SCALE GENOMIC DNA]</scope>
    <source>
        <strain evidence="2">SC8812_S17_10</strain>
    </source>
</reference>
<accession>A0A934K7I0</accession>
<dbReference type="InterPro" id="IPR029063">
    <property type="entry name" value="SAM-dependent_MTases_sf"/>
</dbReference>
<feature type="domain" description="Methyltransferase type 11" evidence="1">
    <location>
        <begin position="55"/>
        <end position="151"/>
    </location>
</feature>
<sequence length="271" mass="29651">MDRTSADEGAAVKLRAQASFARSADRYVESATLAEGAELERMLELARMTGSERVLDVATGGGHTALAFAPHAREVVATDLTPAMLAAAARHLARKGASNVRFQVADAEELPFQDAQFDVVTARFAPHHFPQPRAFVAESARVLRPGGRLIIFDNVAPEDEELDAFVNRLEAWRDPSHVRSHRSSEWQSMLTAAGLDIDAADPLVRKLYPYPDWTARQSMPTEERDALEGWLLKAPPRCAEYFCVVVEQGRVTSLEATFGLVAGSVTVAHSQ</sequence>
<dbReference type="Gene3D" id="3.40.50.150">
    <property type="entry name" value="Vaccinia Virus protein VP39"/>
    <property type="match status" value="1"/>
</dbReference>
<keyword evidence="2" id="KW-0808">Transferase</keyword>
<dbReference type="PANTHER" id="PTHR43591">
    <property type="entry name" value="METHYLTRANSFERASE"/>
    <property type="match status" value="1"/>
</dbReference>
<dbReference type="RefSeq" id="WP_338199181.1">
    <property type="nucleotide sequence ID" value="NZ_JAEKNR010000040.1"/>
</dbReference>
<dbReference type="Pfam" id="PF08241">
    <property type="entry name" value="Methyltransf_11"/>
    <property type="match status" value="1"/>
</dbReference>
<comment type="caution">
    <text evidence="2">The sequence shown here is derived from an EMBL/GenBank/DDBJ whole genome shotgun (WGS) entry which is preliminary data.</text>
</comment>
<dbReference type="Proteomes" id="UP000612893">
    <property type="component" value="Unassembled WGS sequence"/>
</dbReference>
<dbReference type="CDD" id="cd02440">
    <property type="entry name" value="AdoMet_MTases"/>
    <property type="match status" value="1"/>
</dbReference>